<keyword evidence="6" id="KW-0833">Ubl conjugation pathway</keyword>
<name>A0A8R2A9N2_ACYPI</name>
<dbReference type="AlphaFoldDB" id="A0A8R2A9N2"/>
<dbReference type="GO" id="GO:0000785">
    <property type="term" value="C:chromatin"/>
    <property type="evidence" value="ECO:0007669"/>
    <property type="project" value="TreeGrafter"/>
</dbReference>
<protein>
    <recommendedName>
        <fullName evidence="9">SP-RING-type domain-containing protein</fullName>
    </recommendedName>
</protein>
<dbReference type="Pfam" id="PF14324">
    <property type="entry name" value="PINIT"/>
    <property type="match status" value="1"/>
</dbReference>
<keyword evidence="4" id="KW-0479">Metal-binding</keyword>
<dbReference type="InterPro" id="IPR004181">
    <property type="entry name" value="Znf_MIZ"/>
</dbReference>
<dbReference type="InterPro" id="IPR013083">
    <property type="entry name" value="Znf_RING/FYVE/PHD"/>
</dbReference>
<keyword evidence="7" id="KW-0862">Zinc</keyword>
<evidence type="ECO:0000256" key="3">
    <source>
        <dbReference type="ARBA" id="ARBA00022679"/>
    </source>
</evidence>
<accession>A0A8R2A9N2</accession>
<dbReference type="OrthoDB" id="27975at2759"/>
<dbReference type="PANTHER" id="PTHR10782">
    <property type="entry name" value="ZINC FINGER MIZ DOMAIN-CONTAINING PROTEIN"/>
    <property type="match status" value="1"/>
</dbReference>
<evidence type="ECO:0000313" key="10">
    <source>
        <dbReference type="EnsemblMetazoa" id="XP_003240550.1"/>
    </source>
</evidence>
<evidence type="ECO:0000256" key="7">
    <source>
        <dbReference type="ARBA" id="ARBA00022833"/>
    </source>
</evidence>
<dbReference type="CDD" id="cd16650">
    <property type="entry name" value="SP-RING_PIAS-like"/>
    <property type="match status" value="1"/>
</dbReference>
<dbReference type="PROSITE" id="PS51044">
    <property type="entry name" value="ZF_SP_RING"/>
    <property type="match status" value="1"/>
</dbReference>
<keyword evidence="11" id="KW-1185">Reference proteome</keyword>
<feature type="domain" description="SP-RING-type" evidence="9">
    <location>
        <begin position="211"/>
        <end position="298"/>
    </location>
</feature>
<evidence type="ECO:0000259" key="9">
    <source>
        <dbReference type="PROSITE" id="PS51044"/>
    </source>
</evidence>
<reference evidence="10" key="2">
    <citation type="submission" date="2022-06" db="UniProtKB">
        <authorList>
            <consortium name="EnsemblMetazoa"/>
        </authorList>
    </citation>
    <scope>IDENTIFICATION</scope>
</reference>
<evidence type="ECO:0000256" key="1">
    <source>
        <dbReference type="ARBA" id="ARBA00004718"/>
    </source>
</evidence>
<dbReference type="RefSeq" id="XP_003240550.1">
    <property type="nucleotide sequence ID" value="XM_003240502.4"/>
</dbReference>
<dbReference type="Proteomes" id="UP000007819">
    <property type="component" value="Chromosome X"/>
</dbReference>
<dbReference type="KEGG" id="api:100573908"/>
<dbReference type="InterPro" id="IPR038654">
    <property type="entry name" value="PINIT_sf"/>
</dbReference>
<evidence type="ECO:0000313" key="11">
    <source>
        <dbReference type="Proteomes" id="UP000007819"/>
    </source>
</evidence>
<dbReference type="GO" id="GO:0016925">
    <property type="term" value="P:protein sumoylation"/>
    <property type="evidence" value="ECO:0007669"/>
    <property type="project" value="TreeGrafter"/>
</dbReference>
<organism evidence="10 11">
    <name type="scientific">Acyrthosiphon pisum</name>
    <name type="common">Pea aphid</name>
    <dbReference type="NCBI Taxonomy" id="7029"/>
    <lineage>
        <taxon>Eukaryota</taxon>
        <taxon>Metazoa</taxon>
        <taxon>Ecdysozoa</taxon>
        <taxon>Arthropoda</taxon>
        <taxon>Hexapoda</taxon>
        <taxon>Insecta</taxon>
        <taxon>Pterygota</taxon>
        <taxon>Neoptera</taxon>
        <taxon>Paraneoptera</taxon>
        <taxon>Hemiptera</taxon>
        <taxon>Sternorrhyncha</taxon>
        <taxon>Aphidomorpha</taxon>
        <taxon>Aphidoidea</taxon>
        <taxon>Aphididae</taxon>
        <taxon>Macrosiphini</taxon>
        <taxon>Acyrthosiphon</taxon>
    </lineage>
</organism>
<proteinExistence type="inferred from homology"/>
<dbReference type="GO" id="GO:0008270">
    <property type="term" value="F:zinc ion binding"/>
    <property type="evidence" value="ECO:0007669"/>
    <property type="project" value="UniProtKB-KW"/>
</dbReference>
<dbReference type="PANTHER" id="PTHR10782:SF4">
    <property type="entry name" value="TONALLI, ISOFORM E"/>
    <property type="match status" value="1"/>
</dbReference>
<comment type="similarity">
    <text evidence="2">Belongs to the PIAS family.</text>
</comment>
<keyword evidence="5 8" id="KW-0863">Zinc-finger</keyword>
<sequence>MDEMDDSPEVHLTCPAPRHECIMNGNYEFYIHGSLVMDPASIQFKTLPFQHIINQVVPPICIDFTPIISLAGLNNVRNHLGVEFYLSLSDVQKICPTNRGGKQASLLQIRIGERLSGMSKLSEELPQPVLMSINSKQILMNDLKSPINVNAIDYLHLNTVDANEITISWPPCKRIYYMLVNLVDIISVEELVEDIKMDNDRFCLALETKKKAMELLKNSSKDLKTFNLTLLCPINKSKMILPVKSVNCHHLQCFDLQAFIYSNKIVPTWICPICTKDCILDDLKIDSFLLFIINSIKLPKTCEEIQLDANGKWKPCILNSDSREGILGTSCSLKKTILEIDLGNSDDEEFCDFVKTGLPIKSAGNSNGSKPKICMNTTSNTLEIKTEEPLFKIIKKEETND</sequence>
<evidence type="ECO:0000256" key="4">
    <source>
        <dbReference type="ARBA" id="ARBA00022723"/>
    </source>
</evidence>
<dbReference type="GeneID" id="100573908"/>
<dbReference type="InterPro" id="IPR023321">
    <property type="entry name" value="PINIT"/>
</dbReference>
<evidence type="ECO:0000256" key="6">
    <source>
        <dbReference type="ARBA" id="ARBA00022786"/>
    </source>
</evidence>
<evidence type="ECO:0000256" key="5">
    <source>
        <dbReference type="ARBA" id="ARBA00022771"/>
    </source>
</evidence>
<dbReference type="Gene3D" id="2.60.120.780">
    <property type="entry name" value="PINIT domain"/>
    <property type="match status" value="1"/>
</dbReference>
<comment type="pathway">
    <text evidence="1">Protein modification; protein sumoylation.</text>
</comment>
<dbReference type="GO" id="GO:0061665">
    <property type="term" value="F:SUMO ligase activity"/>
    <property type="evidence" value="ECO:0007669"/>
    <property type="project" value="TreeGrafter"/>
</dbReference>
<reference evidence="11" key="1">
    <citation type="submission" date="2010-06" db="EMBL/GenBank/DDBJ databases">
        <authorList>
            <person name="Jiang H."/>
            <person name="Abraham K."/>
            <person name="Ali S."/>
            <person name="Alsbrooks S.L."/>
            <person name="Anim B.N."/>
            <person name="Anosike U.S."/>
            <person name="Attaway T."/>
            <person name="Bandaranaike D.P."/>
            <person name="Battles P.K."/>
            <person name="Bell S.N."/>
            <person name="Bell A.V."/>
            <person name="Beltran B."/>
            <person name="Bickham C."/>
            <person name="Bustamante Y."/>
            <person name="Caleb T."/>
            <person name="Canada A."/>
            <person name="Cardenas V."/>
            <person name="Carter K."/>
            <person name="Chacko J."/>
            <person name="Chandrabose M.N."/>
            <person name="Chavez D."/>
            <person name="Chavez A."/>
            <person name="Chen L."/>
            <person name="Chu H.-S."/>
            <person name="Claassen K.J."/>
            <person name="Cockrell R."/>
            <person name="Collins M."/>
            <person name="Cooper J.A."/>
            <person name="Cree A."/>
            <person name="Curry S.M."/>
            <person name="Da Y."/>
            <person name="Dao M.D."/>
            <person name="Das B."/>
            <person name="Davila M.-L."/>
            <person name="Davy-Carroll L."/>
            <person name="Denson S."/>
            <person name="Dinh H."/>
            <person name="Ebong V.E."/>
            <person name="Edwards J.R."/>
            <person name="Egan A."/>
            <person name="El-Daye J."/>
            <person name="Escobedo L."/>
            <person name="Fernandez S."/>
            <person name="Fernando P.R."/>
            <person name="Flagg N."/>
            <person name="Forbes L.D."/>
            <person name="Fowler R.G."/>
            <person name="Fu Q."/>
            <person name="Gabisi R.A."/>
            <person name="Ganer J."/>
            <person name="Garbino Pronczuk A."/>
            <person name="Garcia R.M."/>
            <person name="Garner T."/>
            <person name="Garrett T.E."/>
            <person name="Gonzalez D.A."/>
            <person name="Hamid H."/>
            <person name="Hawkins E.S."/>
            <person name="Hirani K."/>
            <person name="Hogues M.E."/>
            <person name="Hollins B."/>
            <person name="Hsiao C.-H."/>
            <person name="Jabil R."/>
            <person name="James M.L."/>
            <person name="Jhangiani S.N."/>
            <person name="Johnson B."/>
            <person name="Johnson Q."/>
            <person name="Joshi V."/>
            <person name="Kalu J.B."/>
            <person name="Kam C."/>
            <person name="Kashfia A."/>
            <person name="Keebler J."/>
            <person name="Kisamo H."/>
            <person name="Kovar C.L."/>
            <person name="Lago L.A."/>
            <person name="Lai C.-Y."/>
            <person name="Laidlaw J."/>
            <person name="Lara F."/>
            <person name="Le T.-K."/>
            <person name="Lee S.L."/>
            <person name="Legall F.H."/>
            <person name="Lemon S.J."/>
            <person name="Lewis L.R."/>
            <person name="Li B."/>
            <person name="Liu Y."/>
            <person name="Liu Y.-S."/>
            <person name="Lopez J."/>
            <person name="Lozado R.J."/>
            <person name="Lu J."/>
            <person name="Madu R.C."/>
            <person name="Maheshwari M."/>
            <person name="Maheshwari R."/>
            <person name="Malloy K."/>
            <person name="Martinez E."/>
            <person name="Mathew T."/>
            <person name="Mercado I.C."/>
            <person name="Mercado C."/>
            <person name="Meyer B."/>
            <person name="Montgomery K."/>
            <person name="Morgan M.B."/>
            <person name="Munidasa M."/>
            <person name="Nazareth L.V."/>
            <person name="Nelson J."/>
            <person name="Ng B.M."/>
            <person name="Nguyen N.B."/>
            <person name="Nguyen P.Q."/>
            <person name="Nguyen T."/>
            <person name="Obregon M."/>
            <person name="Okwuonu G.O."/>
            <person name="Onwere C.G."/>
            <person name="Orozco G."/>
            <person name="Parra A."/>
            <person name="Patel S."/>
            <person name="Patil S."/>
            <person name="Perez A."/>
            <person name="Perez Y."/>
            <person name="Pham C."/>
            <person name="Primus E.L."/>
            <person name="Pu L.-L."/>
            <person name="Puazo M."/>
            <person name="Qin X."/>
            <person name="Quiroz J.B."/>
            <person name="Reese J."/>
            <person name="Richards S."/>
            <person name="Rives C.M."/>
            <person name="Robberts R."/>
            <person name="Ruiz S.J."/>
            <person name="Ruiz M.J."/>
            <person name="Santibanez J."/>
            <person name="Schneider B.W."/>
            <person name="Sisson I."/>
            <person name="Smith M."/>
            <person name="Sodergren E."/>
            <person name="Song X.-Z."/>
            <person name="Song B.B."/>
            <person name="Summersgill H."/>
            <person name="Thelus R."/>
            <person name="Thornton R.D."/>
            <person name="Trejos Z.Y."/>
            <person name="Usmani K."/>
            <person name="Vattathil S."/>
            <person name="Villasana D."/>
            <person name="Walker D.L."/>
            <person name="Wang S."/>
            <person name="Wang K."/>
            <person name="White C.S."/>
            <person name="Williams A.C."/>
            <person name="Williamson J."/>
            <person name="Wilson K."/>
            <person name="Woghiren I.O."/>
            <person name="Woodworth J.R."/>
            <person name="Worley K.C."/>
            <person name="Wright R.A."/>
            <person name="Wu W."/>
            <person name="Young L."/>
            <person name="Zhang L."/>
            <person name="Zhang J."/>
            <person name="Zhu Y."/>
            <person name="Muzny D.M."/>
            <person name="Weinstock G."/>
            <person name="Gibbs R.A."/>
        </authorList>
    </citation>
    <scope>NUCLEOTIDE SEQUENCE [LARGE SCALE GENOMIC DNA]</scope>
    <source>
        <strain evidence="11">LSR1</strain>
    </source>
</reference>
<dbReference type="EnsemblMetazoa" id="XM_003240502.4">
    <property type="protein sequence ID" value="XP_003240550.1"/>
    <property type="gene ID" value="LOC100573908"/>
</dbReference>
<evidence type="ECO:0000256" key="2">
    <source>
        <dbReference type="ARBA" id="ARBA00005383"/>
    </source>
</evidence>
<dbReference type="Pfam" id="PF02891">
    <property type="entry name" value="zf-MIZ"/>
    <property type="match status" value="1"/>
</dbReference>
<dbReference type="Gene3D" id="3.30.40.10">
    <property type="entry name" value="Zinc/RING finger domain, C3HC4 (zinc finger)"/>
    <property type="match status" value="1"/>
</dbReference>
<keyword evidence="3" id="KW-0808">Transferase</keyword>
<evidence type="ECO:0000256" key="8">
    <source>
        <dbReference type="PROSITE-ProRule" id="PRU00452"/>
    </source>
</evidence>